<dbReference type="GO" id="GO:0006233">
    <property type="term" value="P:dTDP biosynthetic process"/>
    <property type="evidence" value="ECO:0007669"/>
    <property type="project" value="InterPro"/>
</dbReference>
<accession>A0A2H0KLC4</accession>
<evidence type="ECO:0000313" key="11">
    <source>
        <dbReference type="Proteomes" id="UP000229570"/>
    </source>
</evidence>
<protein>
    <recommendedName>
        <fullName evidence="8">Thymidylate kinase</fullName>
        <ecNumber evidence="8">2.7.4.9</ecNumber>
    </recommendedName>
    <alternativeName>
        <fullName evidence="8">dTMP kinase</fullName>
    </alternativeName>
</protein>
<dbReference type="InterPro" id="IPR027417">
    <property type="entry name" value="P-loop_NTPase"/>
</dbReference>
<evidence type="ECO:0000256" key="1">
    <source>
        <dbReference type="ARBA" id="ARBA00009776"/>
    </source>
</evidence>
<dbReference type="Proteomes" id="UP000229570">
    <property type="component" value="Unassembled WGS sequence"/>
</dbReference>
<dbReference type="PANTHER" id="PTHR10344:SF4">
    <property type="entry name" value="UMP-CMP KINASE 2, MITOCHONDRIAL"/>
    <property type="match status" value="1"/>
</dbReference>
<dbReference type="GO" id="GO:0006227">
    <property type="term" value="P:dUDP biosynthetic process"/>
    <property type="evidence" value="ECO:0007669"/>
    <property type="project" value="TreeGrafter"/>
</dbReference>
<evidence type="ECO:0000256" key="7">
    <source>
        <dbReference type="ARBA" id="ARBA00048743"/>
    </source>
</evidence>
<dbReference type="GO" id="GO:0005524">
    <property type="term" value="F:ATP binding"/>
    <property type="evidence" value="ECO:0007669"/>
    <property type="project" value="UniProtKB-UniRule"/>
</dbReference>
<name>A0A2H0KLC4_9BACT</name>
<dbReference type="GO" id="GO:0004798">
    <property type="term" value="F:dTMP kinase activity"/>
    <property type="evidence" value="ECO:0007669"/>
    <property type="project" value="UniProtKB-UniRule"/>
</dbReference>
<keyword evidence="4 8" id="KW-0547">Nucleotide-binding</keyword>
<evidence type="ECO:0000256" key="8">
    <source>
        <dbReference type="HAMAP-Rule" id="MF_00165"/>
    </source>
</evidence>
<comment type="caution">
    <text evidence="10">The sequence shown here is derived from an EMBL/GenBank/DDBJ whole genome shotgun (WGS) entry which is preliminary data.</text>
</comment>
<reference evidence="10 11" key="1">
    <citation type="submission" date="2017-09" db="EMBL/GenBank/DDBJ databases">
        <title>Depth-based differentiation of microbial function through sediment-hosted aquifers and enrichment of novel symbionts in the deep terrestrial subsurface.</title>
        <authorList>
            <person name="Probst A.J."/>
            <person name="Ladd B."/>
            <person name="Jarett J.K."/>
            <person name="Geller-Mcgrath D.E."/>
            <person name="Sieber C.M."/>
            <person name="Emerson J.B."/>
            <person name="Anantharaman K."/>
            <person name="Thomas B.C."/>
            <person name="Malmstrom R."/>
            <person name="Stieglmeier M."/>
            <person name="Klingl A."/>
            <person name="Woyke T."/>
            <person name="Ryan C.M."/>
            <person name="Banfield J.F."/>
        </authorList>
    </citation>
    <scope>NUCLEOTIDE SEQUENCE [LARGE SCALE GENOMIC DNA]</scope>
    <source>
        <strain evidence="10">CG11_big_fil_rev_8_21_14_0_20_35_14</strain>
    </source>
</reference>
<keyword evidence="6 8" id="KW-0067">ATP-binding</keyword>
<dbReference type="HAMAP" id="MF_00165">
    <property type="entry name" value="Thymidylate_kinase"/>
    <property type="match status" value="1"/>
</dbReference>
<organism evidence="10 11">
    <name type="scientific">Candidatus Roizmanbacteria bacterium CG11_big_fil_rev_8_21_14_0_20_35_14</name>
    <dbReference type="NCBI Taxonomy" id="1974855"/>
    <lineage>
        <taxon>Bacteria</taxon>
        <taxon>Candidatus Roizmaniibacteriota</taxon>
    </lineage>
</organism>
<dbReference type="InterPro" id="IPR039430">
    <property type="entry name" value="Thymidylate_kin-like_dom"/>
</dbReference>
<dbReference type="GO" id="GO:0005737">
    <property type="term" value="C:cytoplasm"/>
    <property type="evidence" value="ECO:0007669"/>
    <property type="project" value="TreeGrafter"/>
</dbReference>
<dbReference type="Pfam" id="PF02223">
    <property type="entry name" value="Thymidylate_kin"/>
    <property type="match status" value="1"/>
</dbReference>
<evidence type="ECO:0000259" key="9">
    <source>
        <dbReference type="Pfam" id="PF02223"/>
    </source>
</evidence>
<keyword evidence="3 8" id="KW-0545">Nucleotide biosynthesis</keyword>
<dbReference type="PANTHER" id="PTHR10344">
    <property type="entry name" value="THYMIDYLATE KINASE"/>
    <property type="match status" value="1"/>
</dbReference>
<comment type="similarity">
    <text evidence="1 8">Belongs to the thymidylate kinase family.</text>
</comment>
<comment type="catalytic activity">
    <reaction evidence="7 8">
        <text>dTMP + ATP = dTDP + ADP</text>
        <dbReference type="Rhea" id="RHEA:13517"/>
        <dbReference type="ChEBI" id="CHEBI:30616"/>
        <dbReference type="ChEBI" id="CHEBI:58369"/>
        <dbReference type="ChEBI" id="CHEBI:63528"/>
        <dbReference type="ChEBI" id="CHEBI:456216"/>
        <dbReference type="EC" id="2.7.4.9"/>
    </reaction>
</comment>
<dbReference type="EC" id="2.7.4.9" evidence="8"/>
<proteinExistence type="inferred from homology"/>
<sequence length="241" mass="28314">MFLLLNNSFVIIKKMTKGKLVVIEGTDGSGKATQLKLLIEFLKRNETNFETFDFPQYEKTFFGKFVGRFLNGEFGHFSRINPYLAMFPFAGDRWQVKEKLWKAINAGKLVLCNRYSPSDIYQAVKVKPKEQSEFLSWTDQLEHEVFGIPRPDLVIVLYVPFIFAQKLIELKNKRSYLNGKDKDQYEEDIKYLERVEKMYLLMIKKNKHWVKIDCVKNGKILSPEVIHQKILGILRKKGYIS</sequence>
<dbReference type="GO" id="GO:0006235">
    <property type="term" value="P:dTTP biosynthetic process"/>
    <property type="evidence" value="ECO:0007669"/>
    <property type="project" value="UniProtKB-UniRule"/>
</dbReference>
<comment type="caution">
    <text evidence="8">Lacks conserved residue(s) required for the propagation of feature annotation.</text>
</comment>
<dbReference type="Gene3D" id="3.40.50.300">
    <property type="entry name" value="P-loop containing nucleotide triphosphate hydrolases"/>
    <property type="match status" value="1"/>
</dbReference>
<evidence type="ECO:0000313" key="10">
    <source>
        <dbReference type="EMBL" id="PIQ72067.1"/>
    </source>
</evidence>
<dbReference type="EMBL" id="PCVL01000081">
    <property type="protein sequence ID" value="PIQ72067.1"/>
    <property type="molecule type" value="Genomic_DNA"/>
</dbReference>
<evidence type="ECO:0000256" key="6">
    <source>
        <dbReference type="ARBA" id="ARBA00022840"/>
    </source>
</evidence>
<keyword evidence="2 8" id="KW-0808">Transferase</keyword>
<dbReference type="AlphaFoldDB" id="A0A2H0KLC4"/>
<feature type="domain" description="Thymidylate kinase-like" evidence="9">
    <location>
        <begin position="23"/>
        <end position="216"/>
    </location>
</feature>
<dbReference type="SUPFAM" id="SSF52540">
    <property type="entry name" value="P-loop containing nucleoside triphosphate hydrolases"/>
    <property type="match status" value="1"/>
</dbReference>
<evidence type="ECO:0000256" key="4">
    <source>
        <dbReference type="ARBA" id="ARBA00022741"/>
    </source>
</evidence>
<dbReference type="CDD" id="cd01672">
    <property type="entry name" value="TMPK"/>
    <property type="match status" value="1"/>
</dbReference>
<gene>
    <name evidence="8" type="primary">tmk</name>
    <name evidence="10" type="ORF">COV86_04995</name>
</gene>
<comment type="function">
    <text evidence="8">Phosphorylation of dTMP to form dTDP in both de novo and salvage pathways of dTTP synthesis.</text>
</comment>
<evidence type="ECO:0000256" key="2">
    <source>
        <dbReference type="ARBA" id="ARBA00022679"/>
    </source>
</evidence>
<dbReference type="InterPro" id="IPR018094">
    <property type="entry name" value="Thymidylate_kinase"/>
</dbReference>
<keyword evidence="5 8" id="KW-0418">Kinase</keyword>
<evidence type="ECO:0000256" key="3">
    <source>
        <dbReference type="ARBA" id="ARBA00022727"/>
    </source>
</evidence>
<evidence type="ECO:0000256" key="5">
    <source>
        <dbReference type="ARBA" id="ARBA00022777"/>
    </source>
</evidence>